<dbReference type="SUPFAM" id="SSF53955">
    <property type="entry name" value="Lysozyme-like"/>
    <property type="match status" value="1"/>
</dbReference>
<dbReference type="InterPro" id="IPR008258">
    <property type="entry name" value="Transglycosylase_SLT_dom_1"/>
</dbReference>
<dbReference type="InterPro" id="IPR023346">
    <property type="entry name" value="Lysozyme-like_dom_sf"/>
</dbReference>
<dbReference type="PANTHER" id="PTHR37423:SF2">
    <property type="entry name" value="MEMBRANE-BOUND LYTIC MUREIN TRANSGLYCOSYLASE C"/>
    <property type="match status" value="1"/>
</dbReference>
<organism evidence="3 4">
    <name type="scientific">Methylobacter tundripaludum</name>
    <dbReference type="NCBI Taxonomy" id="173365"/>
    <lineage>
        <taxon>Bacteria</taxon>
        <taxon>Pseudomonadati</taxon>
        <taxon>Pseudomonadota</taxon>
        <taxon>Gammaproteobacteria</taxon>
        <taxon>Methylococcales</taxon>
        <taxon>Methylococcaceae</taxon>
        <taxon>Methylobacter</taxon>
    </lineage>
</organism>
<gene>
    <name evidence="3" type="ORF">B0F87_105230</name>
</gene>
<dbReference type="EMBL" id="PTIZ01000005">
    <property type="protein sequence ID" value="PPK75758.1"/>
    <property type="molecule type" value="Genomic_DNA"/>
</dbReference>
<dbReference type="Pfam" id="PF01464">
    <property type="entry name" value="SLT"/>
    <property type="match status" value="1"/>
</dbReference>
<evidence type="ECO:0000313" key="4">
    <source>
        <dbReference type="Proteomes" id="UP000240010"/>
    </source>
</evidence>
<reference evidence="3 4" key="1">
    <citation type="submission" date="2018-02" db="EMBL/GenBank/DDBJ databases">
        <title>Subsurface microbial communities from deep shales in Ohio and West Virginia, USA.</title>
        <authorList>
            <person name="Wrighton K."/>
        </authorList>
    </citation>
    <scope>NUCLEOTIDE SEQUENCE [LARGE SCALE GENOMIC DNA]</scope>
    <source>
        <strain evidence="3 4">OWC-DMM</strain>
    </source>
</reference>
<dbReference type="AlphaFoldDB" id="A0A2S6HE64"/>
<dbReference type="PANTHER" id="PTHR37423">
    <property type="entry name" value="SOLUBLE LYTIC MUREIN TRANSGLYCOSYLASE-RELATED"/>
    <property type="match status" value="1"/>
</dbReference>
<comment type="similarity">
    <text evidence="1">Belongs to the transglycosylase Slt family.</text>
</comment>
<feature type="domain" description="Transglycosylase SLT" evidence="2">
    <location>
        <begin position="91"/>
        <end position="189"/>
    </location>
</feature>
<dbReference type="CDD" id="cd00254">
    <property type="entry name" value="LT-like"/>
    <property type="match status" value="1"/>
</dbReference>
<name>A0A2S6HE64_9GAMM</name>
<dbReference type="InterPro" id="IPR000189">
    <property type="entry name" value="Transglyc_AS"/>
</dbReference>
<dbReference type="GO" id="GO:0016020">
    <property type="term" value="C:membrane"/>
    <property type="evidence" value="ECO:0007669"/>
    <property type="project" value="InterPro"/>
</dbReference>
<accession>A0A2S6HE64</accession>
<evidence type="ECO:0000259" key="2">
    <source>
        <dbReference type="Pfam" id="PF01464"/>
    </source>
</evidence>
<dbReference type="RefSeq" id="WP_258076047.1">
    <property type="nucleotide sequence ID" value="NZ_PTIZ01000005.1"/>
</dbReference>
<proteinExistence type="inferred from homology"/>
<evidence type="ECO:0000256" key="1">
    <source>
        <dbReference type="ARBA" id="ARBA00007734"/>
    </source>
</evidence>
<dbReference type="GO" id="GO:0000270">
    <property type="term" value="P:peptidoglycan metabolic process"/>
    <property type="evidence" value="ECO:0007669"/>
    <property type="project" value="InterPro"/>
</dbReference>
<evidence type="ECO:0000313" key="3">
    <source>
        <dbReference type="EMBL" id="PPK75758.1"/>
    </source>
</evidence>
<comment type="caution">
    <text evidence="3">The sequence shown here is derived from an EMBL/GenBank/DDBJ whole genome shotgun (WGS) entry which is preliminary data.</text>
</comment>
<sequence length="212" mass="23936">MMRIHVRLSRLPPFGLMQIRSRRICAVLLTTLLISVEVQADIYKFIANDGRIYYTDKPKNSLYKRIIRTRPINYAAALPYMGTNKKKFADLIAEAANRHQVDARLLHAVIQAESAYDANAISTAGAVGLMQLMPDTARRYGVVNRNDPVQNIDGGTHYLKDLLKMFDSNLDLAVAAYNAGENAVIRHNNSIPPYPETQNYVKIVKALYNRRS</sequence>
<dbReference type="Proteomes" id="UP000240010">
    <property type="component" value="Unassembled WGS sequence"/>
</dbReference>
<protein>
    <submittedName>
        <fullName evidence="3">Transglycosylase-like protein with SLT domain</fullName>
    </submittedName>
</protein>
<dbReference type="PROSITE" id="PS00922">
    <property type="entry name" value="TRANSGLYCOSYLASE"/>
    <property type="match status" value="1"/>
</dbReference>
<dbReference type="GO" id="GO:0008933">
    <property type="term" value="F:peptidoglycan lytic transglycosylase activity"/>
    <property type="evidence" value="ECO:0007669"/>
    <property type="project" value="InterPro"/>
</dbReference>
<dbReference type="Gene3D" id="1.10.530.10">
    <property type="match status" value="1"/>
</dbReference>